<dbReference type="AlphaFoldDB" id="A0AAW1WNH7"/>
<evidence type="ECO:0000313" key="3">
    <source>
        <dbReference type="Proteomes" id="UP001457282"/>
    </source>
</evidence>
<feature type="compositionally biased region" description="Low complexity" evidence="1">
    <location>
        <begin position="27"/>
        <end position="39"/>
    </location>
</feature>
<comment type="caution">
    <text evidence="2">The sequence shown here is derived from an EMBL/GenBank/DDBJ whole genome shotgun (WGS) entry which is preliminary data.</text>
</comment>
<accession>A0AAW1WNH7</accession>
<protein>
    <submittedName>
        <fullName evidence="2">Uncharacterized protein</fullName>
    </submittedName>
</protein>
<dbReference type="PANTHER" id="PTHR36030:SF1">
    <property type="entry name" value="CALMODULIN-BINDING DOMAIN-CONTAINING PROTEIN"/>
    <property type="match status" value="1"/>
</dbReference>
<gene>
    <name evidence="2" type="ORF">M0R45_033856</name>
</gene>
<reference evidence="2 3" key="1">
    <citation type="journal article" date="2023" name="G3 (Bethesda)">
        <title>A chromosome-length genome assembly and annotation of blackberry (Rubus argutus, cv. 'Hillquist').</title>
        <authorList>
            <person name="Bruna T."/>
            <person name="Aryal R."/>
            <person name="Dudchenko O."/>
            <person name="Sargent D.J."/>
            <person name="Mead D."/>
            <person name="Buti M."/>
            <person name="Cavallini A."/>
            <person name="Hytonen T."/>
            <person name="Andres J."/>
            <person name="Pham M."/>
            <person name="Weisz D."/>
            <person name="Mascagni F."/>
            <person name="Usai G."/>
            <person name="Natali L."/>
            <person name="Bassil N."/>
            <person name="Fernandez G.E."/>
            <person name="Lomsadze A."/>
            <person name="Armour M."/>
            <person name="Olukolu B."/>
            <person name="Poorten T."/>
            <person name="Britton C."/>
            <person name="Davik J."/>
            <person name="Ashrafi H."/>
            <person name="Aiden E.L."/>
            <person name="Borodovsky M."/>
            <person name="Worthington M."/>
        </authorList>
    </citation>
    <scope>NUCLEOTIDE SEQUENCE [LARGE SCALE GENOMIC DNA]</scope>
    <source>
        <strain evidence="2">PI 553951</strain>
    </source>
</reference>
<dbReference type="PANTHER" id="PTHR36030">
    <property type="entry name" value="CALMODULIN-BINDING DOMAIN-CONTAINING PROTEIN"/>
    <property type="match status" value="1"/>
</dbReference>
<proteinExistence type="predicted"/>
<feature type="compositionally biased region" description="Polar residues" evidence="1">
    <location>
        <begin position="40"/>
        <end position="53"/>
    </location>
</feature>
<sequence length="135" mass="15295">MESNRKRRGFMKGKLMPFYRVNSKPCSTNSNTIGTNTSSKQSSMQYMTSSKVKPNQAYPPPSAVGFLVHNHKDYHVIATQAQDQPKQKITFIVPPSHADHQQLDYNLAGDDMVDMKAAIYISSVQERFKLERVNS</sequence>
<dbReference type="EMBL" id="JBEDUW010000006">
    <property type="protein sequence ID" value="KAK9925534.1"/>
    <property type="molecule type" value="Genomic_DNA"/>
</dbReference>
<organism evidence="2 3">
    <name type="scientific">Rubus argutus</name>
    <name type="common">Southern blackberry</name>
    <dbReference type="NCBI Taxonomy" id="59490"/>
    <lineage>
        <taxon>Eukaryota</taxon>
        <taxon>Viridiplantae</taxon>
        <taxon>Streptophyta</taxon>
        <taxon>Embryophyta</taxon>
        <taxon>Tracheophyta</taxon>
        <taxon>Spermatophyta</taxon>
        <taxon>Magnoliopsida</taxon>
        <taxon>eudicotyledons</taxon>
        <taxon>Gunneridae</taxon>
        <taxon>Pentapetalae</taxon>
        <taxon>rosids</taxon>
        <taxon>fabids</taxon>
        <taxon>Rosales</taxon>
        <taxon>Rosaceae</taxon>
        <taxon>Rosoideae</taxon>
        <taxon>Rosoideae incertae sedis</taxon>
        <taxon>Rubus</taxon>
    </lineage>
</organism>
<keyword evidence="3" id="KW-1185">Reference proteome</keyword>
<feature type="region of interest" description="Disordered" evidence="1">
    <location>
        <begin position="26"/>
        <end position="55"/>
    </location>
</feature>
<evidence type="ECO:0000313" key="2">
    <source>
        <dbReference type="EMBL" id="KAK9925534.1"/>
    </source>
</evidence>
<name>A0AAW1WNH7_RUBAR</name>
<dbReference type="Proteomes" id="UP001457282">
    <property type="component" value="Unassembled WGS sequence"/>
</dbReference>
<evidence type="ECO:0000256" key="1">
    <source>
        <dbReference type="SAM" id="MobiDB-lite"/>
    </source>
</evidence>